<keyword evidence="9" id="KW-1185">Reference proteome</keyword>
<keyword evidence="2" id="KW-0784">Thiamine biosynthesis</keyword>
<dbReference type="UniPathway" id="UPA00060"/>
<dbReference type="PANTHER" id="PTHR13847">
    <property type="entry name" value="SARCOSINE DEHYDROGENASE-RELATED"/>
    <property type="match status" value="1"/>
</dbReference>
<evidence type="ECO:0000256" key="6">
    <source>
        <dbReference type="SAM" id="MobiDB-lite"/>
    </source>
</evidence>
<dbReference type="NCBIfam" id="TIGR02352">
    <property type="entry name" value="thiamin_ThiO"/>
    <property type="match status" value="1"/>
</dbReference>
<dbReference type="Pfam" id="PF01266">
    <property type="entry name" value="DAO"/>
    <property type="match status" value="1"/>
</dbReference>
<evidence type="ECO:0000313" key="8">
    <source>
        <dbReference type="EMBL" id="MBB6629785.1"/>
    </source>
</evidence>
<dbReference type="Proteomes" id="UP000523955">
    <property type="component" value="Unassembled WGS sequence"/>
</dbReference>
<reference evidence="8 9" key="1">
    <citation type="submission" date="2020-08" db="EMBL/GenBank/DDBJ databases">
        <authorList>
            <person name="Seo M.-J."/>
        </authorList>
    </citation>
    <scope>NUCLEOTIDE SEQUENCE [LARGE SCALE GENOMIC DNA]</scope>
    <source>
        <strain evidence="8 9">KIGAM211</strain>
    </source>
</reference>
<dbReference type="InterPro" id="IPR036188">
    <property type="entry name" value="FAD/NAD-bd_sf"/>
</dbReference>
<feature type="compositionally biased region" description="Basic and acidic residues" evidence="6">
    <location>
        <begin position="352"/>
        <end position="375"/>
    </location>
</feature>
<dbReference type="Gene3D" id="3.30.9.10">
    <property type="entry name" value="D-Amino Acid Oxidase, subunit A, domain 2"/>
    <property type="match status" value="1"/>
</dbReference>
<feature type="region of interest" description="Disordered" evidence="6">
    <location>
        <begin position="343"/>
        <end position="375"/>
    </location>
</feature>
<name>A0A7X0RKD5_9ACTN</name>
<evidence type="ECO:0000256" key="4">
    <source>
        <dbReference type="ARBA" id="ARBA00049872"/>
    </source>
</evidence>
<dbReference type="Gene3D" id="3.50.50.60">
    <property type="entry name" value="FAD/NAD(P)-binding domain"/>
    <property type="match status" value="1"/>
</dbReference>
<evidence type="ECO:0000313" key="9">
    <source>
        <dbReference type="Proteomes" id="UP000523955"/>
    </source>
</evidence>
<evidence type="ECO:0000256" key="3">
    <source>
        <dbReference type="ARBA" id="ARBA00023002"/>
    </source>
</evidence>
<keyword evidence="3 8" id="KW-0560">Oxidoreductase</keyword>
<feature type="domain" description="FAD dependent oxidoreductase" evidence="7">
    <location>
        <begin position="2"/>
        <end position="331"/>
    </location>
</feature>
<sequence>MVVVGGGVIGLACADELVMAGHDVTVCDPRPGGGSTYAAAGMLAPGGEAWFGEEALLRLGIDSLARWPAFAASLAERSGHHLDLRSTGTVLVAADRDDLAEVHRACRLLDASGVRVEELDRRALRAAEPMLSGRVVGGALLPDDRHVNPRRVADALLAVLGDRVVRARATPEPDGVVLDDGSRLRAEVVVLATGATGMPHVRPVRGEAVRLRSRPSPARVLRARVHGERVYVVPRAHGELLIGATEEEHPADDGDPLPTLGGVARLLETARALIPGLATAELLEVVARDRPGSPDNGPLLGPVPGTGSARLVLAGGHHRGGVLLAPVTAATVRAHVDGLAVPPAAQAFNPQRFDRPNDTDRHTDRDTDRNEEPCA</sequence>
<dbReference type="GO" id="GO:0050660">
    <property type="term" value="F:flavin adenine dinucleotide binding"/>
    <property type="evidence" value="ECO:0007669"/>
    <property type="project" value="InterPro"/>
</dbReference>
<comment type="caution">
    <text evidence="8">The sequence shown here is derived from an EMBL/GenBank/DDBJ whole genome shotgun (WGS) entry which is preliminary data.</text>
</comment>
<dbReference type="SUPFAM" id="SSF54373">
    <property type="entry name" value="FAD-linked reductases, C-terminal domain"/>
    <property type="match status" value="1"/>
</dbReference>
<comment type="pathway">
    <text evidence="1">Cofactor biosynthesis; thiamine diphosphate biosynthesis.</text>
</comment>
<dbReference type="PANTHER" id="PTHR13847:SF289">
    <property type="entry name" value="GLYCINE OXIDASE"/>
    <property type="match status" value="1"/>
</dbReference>
<evidence type="ECO:0000256" key="5">
    <source>
        <dbReference type="ARBA" id="ARBA00050018"/>
    </source>
</evidence>
<accession>A0A7X0RKD5</accession>
<dbReference type="InterPro" id="IPR012727">
    <property type="entry name" value="Gly_oxidase_ThiO"/>
</dbReference>
<dbReference type="EMBL" id="JACKXE010000002">
    <property type="protein sequence ID" value="MBB6629785.1"/>
    <property type="molecule type" value="Genomic_DNA"/>
</dbReference>
<gene>
    <name evidence="8" type="primary">thiO</name>
    <name evidence="8" type="ORF">H5V45_20880</name>
</gene>
<dbReference type="GO" id="GO:0009229">
    <property type="term" value="P:thiamine diphosphate biosynthetic process"/>
    <property type="evidence" value="ECO:0007669"/>
    <property type="project" value="UniProtKB-UniPathway"/>
</dbReference>
<proteinExistence type="predicted"/>
<protein>
    <recommendedName>
        <fullName evidence="5">glycine oxidase</fullName>
        <ecNumber evidence="5">1.4.3.19</ecNumber>
    </recommendedName>
</protein>
<evidence type="ECO:0000256" key="2">
    <source>
        <dbReference type="ARBA" id="ARBA00022977"/>
    </source>
</evidence>
<dbReference type="GO" id="GO:0043799">
    <property type="term" value="F:glycine oxidase activity"/>
    <property type="evidence" value="ECO:0007669"/>
    <property type="project" value="UniProtKB-EC"/>
</dbReference>
<evidence type="ECO:0000256" key="1">
    <source>
        <dbReference type="ARBA" id="ARBA00004948"/>
    </source>
</evidence>
<dbReference type="EC" id="1.4.3.19" evidence="5"/>
<dbReference type="InterPro" id="IPR006076">
    <property type="entry name" value="FAD-dep_OxRdtase"/>
</dbReference>
<dbReference type="GO" id="GO:0009228">
    <property type="term" value="P:thiamine biosynthetic process"/>
    <property type="evidence" value="ECO:0007669"/>
    <property type="project" value="UniProtKB-KW"/>
</dbReference>
<dbReference type="AlphaFoldDB" id="A0A7X0RKD5"/>
<evidence type="ECO:0000259" key="7">
    <source>
        <dbReference type="Pfam" id="PF01266"/>
    </source>
</evidence>
<dbReference type="SUPFAM" id="SSF51905">
    <property type="entry name" value="FAD/NAD(P)-binding domain"/>
    <property type="match status" value="1"/>
</dbReference>
<dbReference type="GO" id="GO:0005737">
    <property type="term" value="C:cytoplasm"/>
    <property type="evidence" value="ECO:0007669"/>
    <property type="project" value="TreeGrafter"/>
</dbReference>
<organism evidence="8 9">
    <name type="scientific">Nocardioides luti</name>
    <dbReference type="NCBI Taxonomy" id="2761101"/>
    <lineage>
        <taxon>Bacteria</taxon>
        <taxon>Bacillati</taxon>
        <taxon>Actinomycetota</taxon>
        <taxon>Actinomycetes</taxon>
        <taxon>Propionibacteriales</taxon>
        <taxon>Nocardioidaceae</taxon>
        <taxon>Nocardioides</taxon>
    </lineage>
</organism>
<comment type="catalytic activity">
    <reaction evidence="4">
        <text>glycine + O2 + H2O = glyoxylate + H2O2 + NH4(+)</text>
        <dbReference type="Rhea" id="RHEA:11532"/>
        <dbReference type="ChEBI" id="CHEBI:15377"/>
        <dbReference type="ChEBI" id="CHEBI:15379"/>
        <dbReference type="ChEBI" id="CHEBI:16240"/>
        <dbReference type="ChEBI" id="CHEBI:28938"/>
        <dbReference type="ChEBI" id="CHEBI:36655"/>
        <dbReference type="ChEBI" id="CHEBI:57305"/>
        <dbReference type="EC" id="1.4.3.19"/>
    </reaction>
</comment>